<proteinExistence type="inferred from homology"/>
<evidence type="ECO:0000256" key="6">
    <source>
        <dbReference type="RuleBase" id="RU362132"/>
    </source>
</evidence>
<dbReference type="InterPro" id="IPR012000">
    <property type="entry name" value="Thiamin_PyroP_enz_cen_dom"/>
</dbReference>
<dbReference type="GO" id="GO:0000287">
    <property type="term" value="F:magnesium ion binding"/>
    <property type="evidence" value="ECO:0007669"/>
    <property type="project" value="InterPro"/>
</dbReference>
<dbReference type="InterPro" id="IPR000399">
    <property type="entry name" value="TPP-bd_CS"/>
</dbReference>
<dbReference type="EMBL" id="CP090163">
    <property type="protein sequence ID" value="UJO11172.1"/>
    <property type="molecule type" value="Genomic_DNA"/>
</dbReference>
<name>A0A9Q8L5H3_PASFU</name>
<keyword evidence="11" id="KW-1185">Reference proteome</keyword>
<dbReference type="InterPro" id="IPR011766">
    <property type="entry name" value="TPP_enzyme_TPP-bd"/>
</dbReference>
<gene>
    <name evidence="10" type="ORF">CLAFUR5_01974</name>
</gene>
<evidence type="ECO:0000259" key="8">
    <source>
        <dbReference type="Pfam" id="PF02775"/>
    </source>
</evidence>
<dbReference type="InterPro" id="IPR012001">
    <property type="entry name" value="Thiamin_PyroP_enz_TPP-bd_dom"/>
</dbReference>
<dbReference type="Gene3D" id="3.40.50.1220">
    <property type="entry name" value="TPP-binding domain"/>
    <property type="match status" value="1"/>
</dbReference>
<dbReference type="PROSITE" id="PS00187">
    <property type="entry name" value="TPP_ENZYMES"/>
    <property type="match status" value="1"/>
</dbReference>
<dbReference type="AlphaFoldDB" id="A0A9Q8L5H3"/>
<dbReference type="Gene3D" id="3.40.50.970">
    <property type="match status" value="2"/>
</dbReference>
<reference evidence="10" key="1">
    <citation type="submission" date="2021-12" db="EMBL/GenBank/DDBJ databases">
        <authorList>
            <person name="Zaccaron A."/>
            <person name="Stergiopoulos I."/>
        </authorList>
    </citation>
    <scope>NUCLEOTIDE SEQUENCE</scope>
    <source>
        <strain evidence="10">Race5_Kim</strain>
    </source>
</reference>
<comment type="cofactor">
    <cofactor evidence="2">
        <name>thiamine diphosphate</name>
        <dbReference type="ChEBI" id="CHEBI:58937"/>
    </cofactor>
</comment>
<dbReference type="GO" id="GO:0009099">
    <property type="term" value="P:L-valine biosynthetic process"/>
    <property type="evidence" value="ECO:0007669"/>
    <property type="project" value="TreeGrafter"/>
</dbReference>
<dbReference type="CDD" id="cd07035">
    <property type="entry name" value="TPP_PYR_POX_like"/>
    <property type="match status" value="1"/>
</dbReference>
<evidence type="ECO:0000313" key="11">
    <source>
        <dbReference type="Proteomes" id="UP000756132"/>
    </source>
</evidence>
<accession>A0A9Q8L5H3</accession>
<feature type="domain" description="Thiamine pyrophosphate enzyme TPP-binding" evidence="8">
    <location>
        <begin position="399"/>
        <end position="549"/>
    </location>
</feature>
<dbReference type="GO" id="GO:0005948">
    <property type="term" value="C:acetolactate synthase complex"/>
    <property type="evidence" value="ECO:0007669"/>
    <property type="project" value="TreeGrafter"/>
</dbReference>
<dbReference type="RefSeq" id="XP_047755538.1">
    <property type="nucleotide sequence ID" value="XM_047901122.1"/>
</dbReference>
<dbReference type="GO" id="GO:0003984">
    <property type="term" value="F:acetolactate synthase activity"/>
    <property type="evidence" value="ECO:0007669"/>
    <property type="project" value="TreeGrafter"/>
</dbReference>
<keyword evidence="10" id="KW-0456">Lyase</keyword>
<dbReference type="InterPro" id="IPR029061">
    <property type="entry name" value="THDP-binding"/>
</dbReference>
<dbReference type="Pfam" id="PF00205">
    <property type="entry name" value="TPP_enzyme_M"/>
    <property type="match status" value="1"/>
</dbReference>
<comment type="cofactor">
    <cofactor evidence="1">
        <name>Mg(2+)</name>
        <dbReference type="ChEBI" id="CHEBI:18420"/>
    </cofactor>
</comment>
<evidence type="ECO:0000259" key="9">
    <source>
        <dbReference type="Pfam" id="PF02776"/>
    </source>
</evidence>
<evidence type="ECO:0000259" key="7">
    <source>
        <dbReference type="Pfam" id="PF00205"/>
    </source>
</evidence>
<dbReference type="GO" id="GO:0050660">
    <property type="term" value="F:flavin adenine dinucleotide binding"/>
    <property type="evidence" value="ECO:0007669"/>
    <property type="project" value="TreeGrafter"/>
</dbReference>
<dbReference type="GeneID" id="71981852"/>
<evidence type="ECO:0000256" key="1">
    <source>
        <dbReference type="ARBA" id="ARBA00001946"/>
    </source>
</evidence>
<dbReference type="PANTHER" id="PTHR18968:SF166">
    <property type="entry name" value="2-HYDROXYACYL-COA LYASE 2"/>
    <property type="match status" value="1"/>
</dbReference>
<keyword evidence="4" id="KW-0479">Metal-binding</keyword>
<dbReference type="InterPro" id="IPR029035">
    <property type="entry name" value="DHS-like_NAD/FAD-binding_dom"/>
</dbReference>
<dbReference type="GO" id="GO:0016829">
    <property type="term" value="F:lyase activity"/>
    <property type="evidence" value="ECO:0007669"/>
    <property type="project" value="UniProtKB-KW"/>
</dbReference>
<dbReference type="GO" id="GO:0009097">
    <property type="term" value="P:isoleucine biosynthetic process"/>
    <property type="evidence" value="ECO:0007669"/>
    <property type="project" value="TreeGrafter"/>
</dbReference>
<dbReference type="GO" id="GO:0030976">
    <property type="term" value="F:thiamine pyrophosphate binding"/>
    <property type="evidence" value="ECO:0007669"/>
    <property type="project" value="InterPro"/>
</dbReference>
<dbReference type="OMA" id="LPGAQIY"/>
<dbReference type="InterPro" id="IPR045229">
    <property type="entry name" value="TPP_enz"/>
</dbReference>
<protein>
    <submittedName>
        <fullName evidence="10">Benzaldehyde lyase</fullName>
    </submittedName>
</protein>
<dbReference type="Pfam" id="PF02776">
    <property type="entry name" value="TPP_enzyme_N"/>
    <property type="match status" value="1"/>
</dbReference>
<evidence type="ECO:0000256" key="3">
    <source>
        <dbReference type="ARBA" id="ARBA00007812"/>
    </source>
</evidence>
<keyword evidence="5 6" id="KW-0786">Thiamine pyrophosphate</keyword>
<feature type="domain" description="Thiamine pyrophosphate enzyme N-terminal TPP-binding" evidence="9">
    <location>
        <begin position="15"/>
        <end position="125"/>
    </location>
</feature>
<feature type="domain" description="Thiamine pyrophosphate enzyme central" evidence="7">
    <location>
        <begin position="206"/>
        <end position="335"/>
    </location>
</feature>
<reference evidence="10" key="2">
    <citation type="journal article" date="2022" name="Microb. Genom.">
        <title>A chromosome-scale genome assembly of the tomato pathogen Cladosporium fulvum reveals a compartmentalized genome architecture and the presence of a dispensable chromosome.</title>
        <authorList>
            <person name="Zaccaron A.Z."/>
            <person name="Chen L.H."/>
            <person name="Samaras A."/>
            <person name="Stergiopoulos I."/>
        </authorList>
    </citation>
    <scope>NUCLEOTIDE SEQUENCE</scope>
    <source>
        <strain evidence="10">Race5_Kim</strain>
    </source>
</reference>
<organism evidence="10 11">
    <name type="scientific">Passalora fulva</name>
    <name type="common">Tomato leaf mold</name>
    <name type="synonym">Cladosporium fulvum</name>
    <dbReference type="NCBI Taxonomy" id="5499"/>
    <lineage>
        <taxon>Eukaryota</taxon>
        <taxon>Fungi</taxon>
        <taxon>Dikarya</taxon>
        <taxon>Ascomycota</taxon>
        <taxon>Pezizomycotina</taxon>
        <taxon>Dothideomycetes</taxon>
        <taxon>Dothideomycetidae</taxon>
        <taxon>Mycosphaerellales</taxon>
        <taxon>Mycosphaerellaceae</taxon>
        <taxon>Fulvia</taxon>
    </lineage>
</organism>
<evidence type="ECO:0000256" key="4">
    <source>
        <dbReference type="ARBA" id="ARBA00022723"/>
    </source>
</evidence>
<evidence type="ECO:0000313" key="10">
    <source>
        <dbReference type="EMBL" id="UJO11172.1"/>
    </source>
</evidence>
<dbReference type="OrthoDB" id="10006023at2759"/>
<dbReference type="Proteomes" id="UP000756132">
    <property type="component" value="Chromosome 1"/>
</dbReference>
<comment type="similarity">
    <text evidence="3 6">Belongs to the TPP enzyme family.</text>
</comment>
<evidence type="ECO:0000256" key="5">
    <source>
        <dbReference type="ARBA" id="ARBA00023052"/>
    </source>
</evidence>
<dbReference type="SUPFAM" id="SSF52518">
    <property type="entry name" value="Thiamin diphosphate-binding fold (THDP-binding)"/>
    <property type="match status" value="2"/>
</dbReference>
<sequence length="595" mass="63364">MAPFQIQQPKNRELNGGDLVAQSLKNLGVEVAFGLHGGYLDAFLLGAHDCGIKLVDTRHEATAVQAAEGYAKISGKTGVCFVTANSGYCNGLPGLATAFADRSPIFCVTSSPPLQDAETNALQGFHNQVVVAKPITKFAHRVTNVEEIPRIVAYALRAANTGIKGPVLIDFPIDVLFSPPQFDRIAYGAVDVPPVDPPAPNPATLDCLVEAWKGAKRPVVITGTGARGTDEALLKLVETTNTPVFYSNKFSPPIPNDHELRGGPASGLAAMAGKEQADFVLLLAGRTGFLLGGRGGAIIPKTATLAQVDLDGAEIGKTHPINIGIIADAKVFCEAFLTKATNAPFPRNDEWIKKCRSLTTSSLPYEQDPKTQPDGHLHPYHAMSTLMKSLPPDSIIMLDGGEAGQWAAMTAEQANAKHILTPPGYLGFLGNGWGYSLGAAIADPSRLIVNIHGDGSAGFHIQELDTMARFGLKILTVVANNYVWGMSVNGQDLIYEGVTDVRPCVKMSEGCKYEVVAQGFGCEGKKITAYEEIELTVRELAQKTPALINMIVSVKPTTPATLSMVGATTDPNVIVVPYYDSVPRPYYKNAQTNGS</sequence>
<dbReference type="SUPFAM" id="SSF52467">
    <property type="entry name" value="DHS-like NAD/FAD-binding domain"/>
    <property type="match status" value="1"/>
</dbReference>
<dbReference type="PANTHER" id="PTHR18968">
    <property type="entry name" value="THIAMINE PYROPHOSPHATE ENZYMES"/>
    <property type="match status" value="1"/>
</dbReference>
<dbReference type="KEGG" id="ffu:CLAFUR5_01974"/>
<dbReference type="FunFam" id="3.40.50.970:FF:000007">
    <property type="entry name" value="Acetolactate synthase"/>
    <property type="match status" value="1"/>
</dbReference>
<dbReference type="Pfam" id="PF02775">
    <property type="entry name" value="TPP_enzyme_C"/>
    <property type="match status" value="1"/>
</dbReference>
<evidence type="ECO:0000256" key="2">
    <source>
        <dbReference type="ARBA" id="ARBA00001964"/>
    </source>
</evidence>